<dbReference type="KEGG" id="scb:SCAB_88561"/>
<evidence type="ECO:0000256" key="8">
    <source>
        <dbReference type="ARBA" id="ARBA00023012"/>
    </source>
</evidence>
<dbReference type="InterPro" id="IPR011712">
    <property type="entry name" value="Sig_transdc_His_kin_sub3_dim/P"/>
</dbReference>
<keyword evidence="5" id="KW-0547">Nucleotide-binding</keyword>
<dbReference type="Pfam" id="PF02518">
    <property type="entry name" value="HATPase_c"/>
    <property type="match status" value="1"/>
</dbReference>
<dbReference type="PANTHER" id="PTHR24421">
    <property type="entry name" value="NITRATE/NITRITE SENSOR PROTEIN NARX-RELATED"/>
    <property type="match status" value="1"/>
</dbReference>
<dbReference type="Pfam" id="PF07730">
    <property type="entry name" value="HisKA_3"/>
    <property type="match status" value="1"/>
</dbReference>
<evidence type="ECO:0000313" key="12">
    <source>
        <dbReference type="Proteomes" id="UP000001444"/>
    </source>
</evidence>
<keyword evidence="9" id="KW-0472">Membrane</keyword>
<proteinExistence type="predicted"/>
<accession>C9Z6C2</accession>
<feature type="transmembrane region" description="Helical" evidence="9">
    <location>
        <begin position="109"/>
        <end position="127"/>
    </location>
</feature>
<dbReference type="EMBL" id="FN554889">
    <property type="protein sequence ID" value="CBG75792.1"/>
    <property type="molecule type" value="Genomic_DNA"/>
</dbReference>
<evidence type="ECO:0000256" key="2">
    <source>
        <dbReference type="ARBA" id="ARBA00012438"/>
    </source>
</evidence>
<dbReference type="HOGENOM" id="CLU_000445_20_1_11"/>
<organism evidence="11 12">
    <name type="scientific">Streptomyces scabiei (strain 87.22)</name>
    <dbReference type="NCBI Taxonomy" id="680198"/>
    <lineage>
        <taxon>Bacteria</taxon>
        <taxon>Bacillati</taxon>
        <taxon>Actinomycetota</taxon>
        <taxon>Actinomycetes</taxon>
        <taxon>Kitasatosporales</taxon>
        <taxon>Streptomycetaceae</taxon>
        <taxon>Streptomyces</taxon>
    </lineage>
</organism>
<evidence type="ECO:0000256" key="5">
    <source>
        <dbReference type="ARBA" id="ARBA00022741"/>
    </source>
</evidence>
<evidence type="ECO:0000256" key="1">
    <source>
        <dbReference type="ARBA" id="ARBA00000085"/>
    </source>
</evidence>
<dbReference type="STRING" id="680198.SCAB_88561"/>
<dbReference type="GO" id="GO:0046983">
    <property type="term" value="F:protein dimerization activity"/>
    <property type="evidence" value="ECO:0007669"/>
    <property type="project" value="InterPro"/>
</dbReference>
<feature type="domain" description="Histidine kinase/HSP90-like ATPase" evidence="10">
    <location>
        <begin position="296"/>
        <end position="388"/>
    </location>
</feature>
<keyword evidence="9" id="KW-1133">Transmembrane helix</keyword>
<name>C9Z6C2_STRSW</name>
<dbReference type="GeneID" id="24308020"/>
<dbReference type="PANTHER" id="PTHR24421:SF10">
    <property type="entry name" value="NITRATE_NITRITE SENSOR PROTEIN NARQ"/>
    <property type="match status" value="1"/>
</dbReference>
<gene>
    <name evidence="11" type="ordered locus">SCAB_88561</name>
</gene>
<keyword evidence="9" id="KW-0812">Transmembrane</keyword>
<keyword evidence="12" id="KW-1185">Reference proteome</keyword>
<dbReference type="GO" id="GO:0000155">
    <property type="term" value="F:phosphorelay sensor kinase activity"/>
    <property type="evidence" value="ECO:0007669"/>
    <property type="project" value="InterPro"/>
</dbReference>
<keyword evidence="3" id="KW-0597">Phosphoprotein</keyword>
<evidence type="ECO:0000256" key="6">
    <source>
        <dbReference type="ARBA" id="ARBA00022777"/>
    </source>
</evidence>
<dbReference type="AlphaFoldDB" id="C9Z6C2"/>
<dbReference type="InterPro" id="IPR050482">
    <property type="entry name" value="Sensor_HK_TwoCompSys"/>
</dbReference>
<keyword evidence="6 11" id="KW-0418">Kinase</keyword>
<dbReference type="EC" id="2.7.13.3" evidence="2"/>
<sequence length="392" mass="41728">MELPMVWRQWLAGHDRIKDVLPAVPLILIATAATAVGDSGWHEPRWDEVVWTALSCVPLAFRSRWPLGVALFTLAGDLTLMAVASHISPTPAATLVALYTLALHGSRRTAWIVGSTAAVAVTSVYAATHMESLVGGAGLLRFDAVIAATGIGRAVLGRRQNLAAARERAEHAERTREAEARRRVTEERVRIARDLHDVVAHHITLVNAQAGVAHHLMRANPEQAYEALAHIKDNSRAALDELRATVGLLRQYDDAPDSRAPLPRLADLEALASGFRASGLSVRVTRTGDPSPLASATELTAYRIVQEALTNTHKHASATRTTVVLDYGVHALRVTVTDDGPPGAPKGPGTGHGLMGMHERATAIGGTVTAGPRPEGGFQVVADLPLSLPTTV</sequence>
<dbReference type="GO" id="GO:0016020">
    <property type="term" value="C:membrane"/>
    <property type="evidence" value="ECO:0007669"/>
    <property type="project" value="InterPro"/>
</dbReference>
<dbReference type="CDD" id="cd16917">
    <property type="entry name" value="HATPase_UhpB-NarQ-NarX-like"/>
    <property type="match status" value="1"/>
</dbReference>
<protein>
    <recommendedName>
        <fullName evidence="2">histidine kinase</fullName>
        <ecNumber evidence="2">2.7.13.3</ecNumber>
    </recommendedName>
</protein>
<evidence type="ECO:0000256" key="9">
    <source>
        <dbReference type="SAM" id="Phobius"/>
    </source>
</evidence>
<keyword evidence="7" id="KW-0067">ATP-binding</keyword>
<evidence type="ECO:0000256" key="4">
    <source>
        <dbReference type="ARBA" id="ARBA00022679"/>
    </source>
</evidence>
<dbReference type="eggNOG" id="COG4585">
    <property type="taxonomic scope" value="Bacteria"/>
</dbReference>
<evidence type="ECO:0000259" key="10">
    <source>
        <dbReference type="SMART" id="SM00387"/>
    </source>
</evidence>
<dbReference type="SMART" id="SM00387">
    <property type="entry name" value="HATPase_c"/>
    <property type="match status" value="1"/>
</dbReference>
<evidence type="ECO:0000313" key="11">
    <source>
        <dbReference type="EMBL" id="CBG75792.1"/>
    </source>
</evidence>
<dbReference type="RefSeq" id="WP_013006226.1">
    <property type="nucleotide sequence ID" value="NC_013929.1"/>
</dbReference>
<dbReference type="InterPro" id="IPR003594">
    <property type="entry name" value="HATPase_dom"/>
</dbReference>
<comment type="catalytic activity">
    <reaction evidence="1">
        <text>ATP + protein L-histidine = ADP + protein N-phospho-L-histidine.</text>
        <dbReference type="EC" id="2.7.13.3"/>
    </reaction>
</comment>
<feature type="transmembrane region" description="Helical" evidence="9">
    <location>
        <begin position="20"/>
        <end position="37"/>
    </location>
</feature>
<dbReference type="Proteomes" id="UP000001444">
    <property type="component" value="Chromosome"/>
</dbReference>
<dbReference type="Pfam" id="PF23539">
    <property type="entry name" value="DUF7134"/>
    <property type="match status" value="1"/>
</dbReference>
<feature type="transmembrane region" description="Helical" evidence="9">
    <location>
        <begin position="79"/>
        <end position="102"/>
    </location>
</feature>
<evidence type="ECO:0000256" key="3">
    <source>
        <dbReference type="ARBA" id="ARBA00022553"/>
    </source>
</evidence>
<evidence type="ECO:0000256" key="7">
    <source>
        <dbReference type="ARBA" id="ARBA00022840"/>
    </source>
</evidence>
<dbReference type="Gene3D" id="1.20.5.1930">
    <property type="match status" value="1"/>
</dbReference>
<dbReference type="GO" id="GO:0005524">
    <property type="term" value="F:ATP binding"/>
    <property type="evidence" value="ECO:0007669"/>
    <property type="project" value="UniProtKB-KW"/>
</dbReference>
<keyword evidence="4" id="KW-0808">Transferase</keyword>
<keyword evidence="8" id="KW-0902">Two-component regulatory system</keyword>
<dbReference type="SUPFAM" id="SSF55874">
    <property type="entry name" value="ATPase domain of HSP90 chaperone/DNA topoisomerase II/histidine kinase"/>
    <property type="match status" value="1"/>
</dbReference>
<reference evidence="11 12" key="1">
    <citation type="journal article" date="2010" name="Mol. Plant Microbe Interact.">
        <title>Streptomyces scabies 87-22 contains a coronafacic acid-like biosynthetic cluster that contributes to plant-microbe interactions.</title>
        <authorList>
            <person name="Bignell D.R."/>
            <person name="Seipke R.F."/>
            <person name="Huguet-Tapia J.C."/>
            <person name="Chambers A.H."/>
            <person name="Parry R.J."/>
            <person name="Loria R."/>
        </authorList>
    </citation>
    <scope>NUCLEOTIDE SEQUENCE [LARGE SCALE GENOMIC DNA]</scope>
    <source>
        <strain evidence="11 12">87.22</strain>
    </source>
</reference>
<dbReference type="Gene3D" id="3.30.565.10">
    <property type="entry name" value="Histidine kinase-like ATPase, C-terminal domain"/>
    <property type="match status" value="1"/>
</dbReference>
<dbReference type="InterPro" id="IPR055558">
    <property type="entry name" value="DUF7134"/>
</dbReference>
<dbReference type="InterPro" id="IPR036890">
    <property type="entry name" value="HATPase_C_sf"/>
</dbReference>